<evidence type="ECO:0000313" key="2">
    <source>
        <dbReference type="EMBL" id="EEF30615.1"/>
    </source>
</evidence>
<dbReference type="OrthoDB" id="852312at2759"/>
<dbReference type="GO" id="GO:0003676">
    <property type="term" value="F:nucleic acid binding"/>
    <property type="evidence" value="ECO:0007669"/>
    <property type="project" value="InterPro"/>
</dbReference>
<dbReference type="EMBL" id="EQ974306">
    <property type="protein sequence ID" value="EEF30615.1"/>
    <property type="molecule type" value="Genomic_DNA"/>
</dbReference>
<dbReference type="Gene3D" id="3.30.420.10">
    <property type="entry name" value="Ribonuclease H-like superfamily/Ribonuclease H"/>
    <property type="match status" value="1"/>
</dbReference>
<dbReference type="GO" id="GO:0004523">
    <property type="term" value="F:RNA-DNA hybrid ribonuclease activity"/>
    <property type="evidence" value="ECO:0007669"/>
    <property type="project" value="InterPro"/>
</dbReference>
<protein>
    <recommendedName>
        <fullName evidence="1">RNase H type-1 domain-containing protein</fullName>
    </recommendedName>
</protein>
<dbReference type="InterPro" id="IPR052929">
    <property type="entry name" value="RNase_H-like_EbsB-rel"/>
</dbReference>
<dbReference type="OMA" id="HISFSWI"/>
<dbReference type="Proteomes" id="UP000008311">
    <property type="component" value="Unassembled WGS sequence"/>
</dbReference>
<gene>
    <name evidence="2" type="ORF">RCOM_0301860</name>
</gene>
<keyword evidence="3" id="KW-1185">Reference proteome</keyword>
<dbReference type="PANTHER" id="PTHR47074:SF11">
    <property type="entry name" value="REVERSE TRANSCRIPTASE-LIKE PROTEIN"/>
    <property type="match status" value="1"/>
</dbReference>
<reference evidence="3" key="1">
    <citation type="journal article" date="2010" name="Nat. Biotechnol.">
        <title>Draft genome sequence of the oilseed species Ricinus communis.</title>
        <authorList>
            <person name="Chan A.P."/>
            <person name="Crabtree J."/>
            <person name="Zhao Q."/>
            <person name="Lorenzi H."/>
            <person name="Orvis J."/>
            <person name="Puiu D."/>
            <person name="Melake-Berhan A."/>
            <person name="Jones K.M."/>
            <person name="Redman J."/>
            <person name="Chen G."/>
            <person name="Cahoon E.B."/>
            <person name="Gedil M."/>
            <person name="Stanke M."/>
            <person name="Haas B.J."/>
            <person name="Wortman J.R."/>
            <person name="Fraser-Liggett C.M."/>
            <person name="Ravel J."/>
            <person name="Rabinowicz P.D."/>
        </authorList>
    </citation>
    <scope>NUCLEOTIDE SEQUENCE [LARGE SCALE GENOMIC DNA]</scope>
    <source>
        <strain evidence="3">cv. Hale</strain>
    </source>
</reference>
<dbReference type="CDD" id="cd06222">
    <property type="entry name" value="RNase_H_like"/>
    <property type="match status" value="1"/>
</dbReference>
<dbReference type="InterPro" id="IPR002156">
    <property type="entry name" value="RNaseH_domain"/>
</dbReference>
<dbReference type="KEGG" id="rcu:8267924"/>
<dbReference type="InterPro" id="IPR044730">
    <property type="entry name" value="RNase_H-like_dom_plant"/>
</dbReference>
<dbReference type="Pfam" id="PF13456">
    <property type="entry name" value="RVT_3"/>
    <property type="match status" value="1"/>
</dbReference>
<dbReference type="PANTHER" id="PTHR47074">
    <property type="entry name" value="BNAC02G40300D PROTEIN"/>
    <property type="match status" value="1"/>
</dbReference>
<dbReference type="eggNOG" id="KOG1075">
    <property type="taxonomic scope" value="Eukaryota"/>
</dbReference>
<dbReference type="InterPro" id="IPR012337">
    <property type="entry name" value="RNaseH-like_sf"/>
</dbReference>
<dbReference type="InParanoid" id="B9T0J0"/>
<dbReference type="InterPro" id="IPR036397">
    <property type="entry name" value="RNaseH_sf"/>
</dbReference>
<accession>B9T0J0</accession>
<evidence type="ECO:0000259" key="1">
    <source>
        <dbReference type="Pfam" id="PF13456"/>
    </source>
</evidence>
<proteinExistence type="predicted"/>
<dbReference type="SUPFAM" id="SSF53098">
    <property type="entry name" value="Ribonuclease H-like"/>
    <property type="match status" value="1"/>
</dbReference>
<organism evidence="2 3">
    <name type="scientific">Ricinus communis</name>
    <name type="common">Castor bean</name>
    <dbReference type="NCBI Taxonomy" id="3988"/>
    <lineage>
        <taxon>Eukaryota</taxon>
        <taxon>Viridiplantae</taxon>
        <taxon>Streptophyta</taxon>
        <taxon>Embryophyta</taxon>
        <taxon>Tracheophyta</taxon>
        <taxon>Spermatophyta</taxon>
        <taxon>Magnoliopsida</taxon>
        <taxon>eudicotyledons</taxon>
        <taxon>Gunneridae</taxon>
        <taxon>Pentapetalae</taxon>
        <taxon>rosids</taxon>
        <taxon>fabids</taxon>
        <taxon>Malpighiales</taxon>
        <taxon>Euphorbiaceae</taxon>
        <taxon>Acalyphoideae</taxon>
        <taxon>Acalypheae</taxon>
        <taxon>Ricinus</taxon>
    </lineage>
</organism>
<evidence type="ECO:0000313" key="3">
    <source>
        <dbReference type="Proteomes" id="UP000008311"/>
    </source>
</evidence>
<name>B9T0J0_RICCO</name>
<dbReference type="AlphaFoldDB" id="B9T0J0"/>
<sequence>MNQWRVARSKLFCLQSQNGNIALFVMVWNTPSLGSMKVNMDATIFSNPDSMGVGCVMKDHAGLFVCAMAVSFAGAYIPEIAEGLAIQEALSWARDRQLLNVVFELDCLHIVEALLRKGTDRSSLGLIIKDCKLLSSSISNCSFAFVKRSRNEVAHKLARVSNS</sequence>
<feature type="domain" description="RNase H type-1" evidence="1">
    <location>
        <begin position="39"/>
        <end position="159"/>
    </location>
</feature>